<evidence type="ECO:0000256" key="2">
    <source>
        <dbReference type="ARBA" id="ARBA00023002"/>
    </source>
</evidence>
<dbReference type="GeneID" id="63746852"/>
<keyword evidence="2" id="KW-0560">Oxidoreductase</keyword>
<dbReference type="AlphaFoldDB" id="A0A1L9RMW5"/>
<dbReference type="InterPro" id="IPR036291">
    <property type="entry name" value="NAD(P)-bd_dom_sf"/>
</dbReference>
<sequence length="348" mass="38087">MATAEFPVTPEKEASVLNFFYRQLTFTPSEVKGVSLAGKTAIVTGSNTGVGLECSRQLLDLGISKLILAVRNEAKGQAAVANLSARRELAEDAIEVWRMDLSSYKSITSFVERTKSLDRIDIVILNAGIAPLKQERNAETGHDEVIQVNYLSTALLTILLLPVLKSKRPNQDQPSRITFTSSDAAAWTSFNERAESPLLASFDKPDKADMTDRYFVSKLLAQFFLTEIAKHVPTSVAVMNAATPGMCHDSELNRELDQTIKGKVAKIAMRRVGYSTAVGARMVTDAAVNHGDETHGHYLGLQRIKPMAPVIYTPEGKQISDLLWKETMAELDFAGVEQTLKVVGNVSS</sequence>
<evidence type="ECO:0000256" key="1">
    <source>
        <dbReference type="ARBA" id="ARBA00006484"/>
    </source>
</evidence>
<dbReference type="Gene3D" id="3.40.50.720">
    <property type="entry name" value="NAD(P)-binding Rossmann-like Domain"/>
    <property type="match status" value="1"/>
</dbReference>
<dbReference type="EMBL" id="KV878212">
    <property type="protein sequence ID" value="OJJ36177.1"/>
    <property type="molecule type" value="Genomic_DNA"/>
</dbReference>
<accession>A0A1L9RMW5</accession>
<comment type="similarity">
    <text evidence="1">Belongs to the short-chain dehydrogenases/reductases (SDR) family.</text>
</comment>
<dbReference type="STRING" id="1073089.A0A1L9RMW5"/>
<dbReference type="RefSeq" id="XP_040689853.1">
    <property type="nucleotide sequence ID" value="XM_040831004.1"/>
</dbReference>
<dbReference type="VEuPathDB" id="FungiDB:ASPWEDRAFT_172964"/>
<protein>
    <submittedName>
        <fullName evidence="3">Uncharacterized protein</fullName>
    </submittedName>
</protein>
<dbReference type="GO" id="GO:0016491">
    <property type="term" value="F:oxidoreductase activity"/>
    <property type="evidence" value="ECO:0007669"/>
    <property type="project" value="UniProtKB-KW"/>
</dbReference>
<reference evidence="4" key="1">
    <citation type="journal article" date="2017" name="Genome Biol.">
        <title>Comparative genomics reveals high biological diversity and specific adaptations in the industrially and medically important fungal genus Aspergillus.</title>
        <authorList>
            <person name="de Vries R.P."/>
            <person name="Riley R."/>
            <person name="Wiebenga A."/>
            <person name="Aguilar-Osorio G."/>
            <person name="Amillis S."/>
            <person name="Uchima C.A."/>
            <person name="Anderluh G."/>
            <person name="Asadollahi M."/>
            <person name="Askin M."/>
            <person name="Barry K."/>
            <person name="Battaglia E."/>
            <person name="Bayram O."/>
            <person name="Benocci T."/>
            <person name="Braus-Stromeyer S.A."/>
            <person name="Caldana C."/>
            <person name="Canovas D."/>
            <person name="Cerqueira G.C."/>
            <person name="Chen F."/>
            <person name="Chen W."/>
            <person name="Choi C."/>
            <person name="Clum A."/>
            <person name="Dos Santos R.A."/>
            <person name="Damasio A.R."/>
            <person name="Diallinas G."/>
            <person name="Emri T."/>
            <person name="Fekete E."/>
            <person name="Flipphi M."/>
            <person name="Freyberg S."/>
            <person name="Gallo A."/>
            <person name="Gournas C."/>
            <person name="Habgood R."/>
            <person name="Hainaut M."/>
            <person name="Harispe M.L."/>
            <person name="Henrissat B."/>
            <person name="Hilden K.S."/>
            <person name="Hope R."/>
            <person name="Hossain A."/>
            <person name="Karabika E."/>
            <person name="Karaffa L."/>
            <person name="Karanyi Z."/>
            <person name="Krasevec N."/>
            <person name="Kuo A."/>
            <person name="Kusch H."/>
            <person name="LaButti K."/>
            <person name="Lagendijk E.L."/>
            <person name="Lapidus A."/>
            <person name="Levasseur A."/>
            <person name="Lindquist E."/>
            <person name="Lipzen A."/>
            <person name="Logrieco A.F."/>
            <person name="MacCabe A."/>
            <person name="Maekelae M.R."/>
            <person name="Malavazi I."/>
            <person name="Melin P."/>
            <person name="Meyer V."/>
            <person name="Mielnichuk N."/>
            <person name="Miskei M."/>
            <person name="Molnar A.P."/>
            <person name="Mule G."/>
            <person name="Ngan C.Y."/>
            <person name="Orejas M."/>
            <person name="Orosz E."/>
            <person name="Ouedraogo J.P."/>
            <person name="Overkamp K.M."/>
            <person name="Park H.-S."/>
            <person name="Perrone G."/>
            <person name="Piumi F."/>
            <person name="Punt P.J."/>
            <person name="Ram A.F."/>
            <person name="Ramon A."/>
            <person name="Rauscher S."/>
            <person name="Record E."/>
            <person name="Riano-Pachon D.M."/>
            <person name="Robert V."/>
            <person name="Roehrig J."/>
            <person name="Ruller R."/>
            <person name="Salamov A."/>
            <person name="Salih N.S."/>
            <person name="Samson R.A."/>
            <person name="Sandor E."/>
            <person name="Sanguinetti M."/>
            <person name="Schuetze T."/>
            <person name="Sepcic K."/>
            <person name="Shelest E."/>
            <person name="Sherlock G."/>
            <person name="Sophianopoulou V."/>
            <person name="Squina F.M."/>
            <person name="Sun H."/>
            <person name="Susca A."/>
            <person name="Todd R.B."/>
            <person name="Tsang A."/>
            <person name="Unkles S.E."/>
            <person name="van de Wiele N."/>
            <person name="van Rossen-Uffink D."/>
            <person name="Oliveira J.V."/>
            <person name="Vesth T.C."/>
            <person name="Visser J."/>
            <person name="Yu J.-H."/>
            <person name="Zhou M."/>
            <person name="Andersen M.R."/>
            <person name="Archer D.B."/>
            <person name="Baker S.E."/>
            <person name="Benoit I."/>
            <person name="Brakhage A.A."/>
            <person name="Braus G.H."/>
            <person name="Fischer R."/>
            <person name="Frisvad J.C."/>
            <person name="Goldman G.H."/>
            <person name="Houbraken J."/>
            <person name="Oakley B."/>
            <person name="Pocsi I."/>
            <person name="Scazzocchio C."/>
            <person name="Seiboth B."/>
            <person name="vanKuyk P.A."/>
            <person name="Wortman J."/>
            <person name="Dyer P.S."/>
            <person name="Grigoriev I.V."/>
        </authorList>
    </citation>
    <scope>NUCLEOTIDE SEQUENCE [LARGE SCALE GENOMIC DNA]</scope>
    <source>
        <strain evidence="4">DTO 134E9</strain>
    </source>
</reference>
<name>A0A1L9RMW5_ASPWE</name>
<dbReference type="InterPro" id="IPR002347">
    <property type="entry name" value="SDR_fam"/>
</dbReference>
<dbReference type="Pfam" id="PF00106">
    <property type="entry name" value="adh_short"/>
    <property type="match status" value="1"/>
</dbReference>
<evidence type="ECO:0000313" key="3">
    <source>
        <dbReference type="EMBL" id="OJJ36177.1"/>
    </source>
</evidence>
<dbReference type="SUPFAM" id="SSF51735">
    <property type="entry name" value="NAD(P)-binding Rossmann-fold domains"/>
    <property type="match status" value="1"/>
</dbReference>
<dbReference type="Proteomes" id="UP000184383">
    <property type="component" value="Unassembled WGS sequence"/>
</dbReference>
<proteinExistence type="inferred from homology"/>
<dbReference type="PRINTS" id="PR00081">
    <property type="entry name" value="GDHRDH"/>
</dbReference>
<dbReference type="OrthoDB" id="191139at2759"/>
<evidence type="ECO:0000313" key="4">
    <source>
        <dbReference type="Proteomes" id="UP000184383"/>
    </source>
</evidence>
<dbReference type="PANTHER" id="PTHR43157:SF31">
    <property type="entry name" value="PHOSPHATIDYLINOSITOL-GLYCAN BIOSYNTHESIS CLASS F PROTEIN"/>
    <property type="match status" value="1"/>
</dbReference>
<organism evidence="3 4">
    <name type="scientific">Aspergillus wentii DTO 134E9</name>
    <dbReference type="NCBI Taxonomy" id="1073089"/>
    <lineage>
        <taxon>Eukaryota</taxon>
        <taxon>Fungi</taxon>
        <taxon>Dikarya</taxon>
        <taxon>Ascomycota</taxon>
        <taxon>Pezizomycotina</taxon>
        <taxon>Eurotiomycetes</taxon>
        <taxon>Eurotiomycetidae</taxon>
        <taxon>Eurotiales</taxon>
        <taxon>Aspergillaceae</taxon>
        <taxon>Aspergillus</taxon>
        <taxon>Aspergillus subgen. Cremei</taxon>
    </lineage>
</organism>
<gene>
    <name evidence="3" type="ORF">ASPWEDRAFT_172964</name>
</gene>
<keyword evidence="4" id="KW-1185">Reference proteome</keyword>
<dbReference type="PANTHER" id="PTHR43157">
    <property type="entry name" value="PHOSPHATIDYLINOSITOL-GLYCAN BIOSYNTHESIS CLASS F PROTEIN-RELATED"/>
    <property type="match status" value="1"/>
</dbReference>